<evidence type="ECO:0000313" key="1">
    <source>
        <dbReference type="EMBL" id="GHD27152.1"/>
    </source>
</evidence>
<sequence>MSNFTSHATNQSKYTRRYHPRHPLAQYAVNQIDTLELRSQAIIKAMGYPLKHTIPACDRLRHVLSNKYLGLDGSYMDKYFTADEFLAKLFNILEIPYQPFVEDIAQIKHDLAHYSNSLPEYSLRADVNFTFTAGANWMSRDGASRLAQVQLPDGFAKLSERERASIVKKGIREHYQYYEGNLPYDGIIQGYRLTVEHNNEVVNRIAYGLPKSSSV</sequence>
<reference evidence="2" key="1">
    <citation type="journal article" date="2019" name="Int. J. Syst. Evol. Microbiol.">
        <title>The Global Catalogue of Microorganisms (GCM) 10K type strain sequencing project: providing services to taxonomists for standard genome sequencing and annotation.</title>
        <authorList>
            <consortium name="The Broad Institute Genomics Platform"/>
            <consortium name="The Broad Institute Genome Sequencing Center for Infectious Disease"/>
            <person name="Wu L."/>
            <person name="Ma J."/>
        </authorList>
    </citation>
    <scope>NUCLEOTIDE SEQUENCE [LARGE SCALE GENOMIC DNA]</scope>
    <source>
        <strain evidence="2">KCTC 42280</strain>
    </source>
</reference>
<name>A0ABQ3GMM3_9GAMM</name>
<proteinExistence type="predicted"/>
<dbReference type="Proteomes" id="UP000610203">
    <property type="component" value="Unassembled WGS sequence"/>
</dbReference>
<keyword evidence="2" id="KW-1185">Reference proteome</keyword>
<dbReference type="EMBL" id="BMZR01000001">
    <property type="protein sequence ID" value="GHD27152.1"/>
    <property type="molecule type" value="Genomic_DNA"/>
</dbReference>
<evidence type="ECO:0000313" key="2">
    <source>
        <dbReference type="Proteomes" id="UP000610203"/>
    </source>
</evidence>
<dbReference type="RefSeq" id="WP_189581224.1">
    <property type="nucleotide sequence ID" value="NZ_BMZR01000001.1"/>
</dbReference>
<comment type="caution">
    <text evidence="1">The sequence shown here is derived from an EMBL/GenBank/DDBJ whole genome shotgun (WGS) entry which is preliminary data.</text>
</comment>
<accession>A0ABQ3GMM3</accession>
<organism evidence="1 2">
    <name type="scientific">Psychrobacter glaciei</name>
    <dbReference type="NCBI Taxonomy" id="619771"/>
    <lineage>
        <taxon>Bacteria</taxon>
        <taxon>Pseudomonadati</taxon>
        <taxon>Pseudomonadota</taxon>
        <taxon>Gammaproteobacteria</taxon>
        <taxon>Moraxellales</taxon>
        <taxon>Moraxellaceae</taxon>
        <taxon>Psychrobacter</taxon>
    </lineage>
</organism>
<protein>
    <submittedName>
        <fullName evidence="1">Uncharacterized protein</fullName>
    </submittedName>
</protein>
<gene>
    <name evidence="1" type="ORF">GCM10016272_04990</name>
</gene>